<keyword evidence="1" id="KW-1133">Transmembrane helix</keyword>
<dbReference type="AlphaFoldDB" id="A0A6C0L1P6"/>
<protein>
    <submittedName>
        <fullName evidence="2">Uncharacterized protein</fullName>
    </submittedName>
</protein>
<sequence length="40" mass="4657">MEYDILESILVGSWVCFIYCIIALLLIFCMKKKKCRVGNV</sequence>
<organism evidence="2">
    <name type="scientific">viral metagenome</name>
    <dbReference type="NCBI Taxonomy" id="1070528"/>
    <lineage>
        <taxon>unclassified sequences</taxon>
        <taxon>metagenomes</taxon>
        <taxon>organismal metagenomes</taxon>
    </lineage>
</organism>
<accession>A0A6C0L1P6</accession>
<name>A0A6C0L1P6_9ZZZZ</name>
<feature type="transmembrane region" description="Helical" evidence="1">
    <location>
        <begin position="12"/>
        <end position="30"/>
    </location>
</feature>
<keyword evidence="1" id="KW-0812">Transmembrane</keyword>
<evidence type="ECO:0000313" key="2">
    <source>
        <dbReference type="EMBL" id="QHU23463.1"/>
    </source>
</evidence>
<reference evidence="2" key="1">
    <citation type="journal article" date="2020" name="Nature">
        <title>Giant virus diversity and host interactions through global metagenomics.</title>
        <authorList>
            <person name="Schulz F."/>
            <person name="Roux S."/>
            <person name="Paez-Espino D."/>
            <person name="Jungbluth S."/>
            <person name="Walsh D.A."/>
            <person name="Denef V.J."/>
            <person name="McMahon K.D."/>
            <person name="Konstantinidis K.T."/>
            <person name="Eloe-Fadrosh E.A."/>
            <person name="Kyrpides N.C."/>
            <person name="Woyke T."/>
        </authorList>
    </citation>
    <scope>NUCLEOTIDE SEQUENCE</scope>
    <source>
        <strain evidence="2">GVMAG-S-ERX555907-94</strain>
    </source>
</reference>
<keyword evidence="1" id="KW-0472">Membrane</keyword>
<proteinExistence type="predicted"/>
<evidence type="ECO:0000256" key="1">
    <source>
        <dbReference type="SAM" id="Phobius"/>
    </source>
</evidence>
<dbReference type="EMBL" id="MN741030">
    <property type="protein sequence ID" value="QHU23463.1"/>
    <property type="molecule type" value="Genomic_DNA"/>
</dbReference>